<reference evidence="1 2" key="1">
    <citation type="submission" date="2016-10" db="EMBL/GenBank/DDBJ databases">
        <authorList>
            <person name="de Groot N.N."/>
        </authorList>
    </citation>
    <scope>NUCLEOTIDE SEQUENCE [LARGE SCALE GENOMIC DNA]</scope>
    <source>
        <strain evidence="1 2">DSM 527</strain>
    </source>
</reference>
<gene>
    <name evidence="1" type="ORF">SAMN04488121_1011335</name>
</gene>
<accession>A0A1G7JQM4</accession>
<proteinExistence type="predicted"/>
<organism evidence="1 2">
    <name type="scientific">Chitinophaga filiformis</name>
    <name type="common">Myxococcus filiformis</name>
    <name type="synonym">Flexibacter filiformis</name>
    <dbReference type="NCBI Taxonomy" id="104663"/>
    <lineage>
        <taxon>Bacteria</taxon>
        <taxon>Pseudomonadati</taxon>
        <taxon>Bacteroidota</taxon>
        <taxon>Chitinophagia</taxon>
        <taxon>Chitinophagales</taxon>
        <taxon>Chitinophagaceae</taxon>
        <taxon>Chitinophaga</taxon>
    </lineage>
</organism>
<dbReference type="Proteomes" id="UP000199045">
    <property type="component" value="Unassembled WGS sequence"/>
</dbReference>
<dbReference type="EMBL" id="FNBN01000001">
    <property type="protein sequence ID" value="SDF27166.1"/>
    <property type="molecule type" value="Genomic_DNA"/>
</dbReference>
<name>A0A1G7JQM4_CHIFI</name>
<protein>
    <submittedName>
        <fullName evidence="1">Uncharacterized protein</fullName>
    </submittedName>
</protein>
<evidence type="ECO:0000313" key="1">
    <source>
        <dbReference type="EMBL" id="SDF27166.1"/>
    </source>
</evidence>
<sequence>MEYFTTSARAFNTTAFMLFKLVLIESNTTHKSVLLRPQYA</sequence>
<dbReference type="AlphaFoldDB" id="A0A1G7JQM4"/>
<evidence type="ECO:0000313" key="2">
    <source>
        <dbReference type="Proteomes" id="UP000199045"/>
    </source>
</evidence>